<keyword evidence="3 5" id="KW-1133">Transmembrane helix</keyword>
<evidence type="ECO:0000313" key="8">
    <source>
        <dbReference type="Proteomes" id="UP000705867"/>
    </source>
</evidence>
<evidence type="ECO:0000256" key="1">
    <source>
        <dbReference type="ARBA" id="ARBA00004141"/>
    </source>
</evidence>
<reference evidence="7" key="2">
    <citation type="submission" date="2021-08" db="EMBL/GenBank/DDBJ databases">
        <authorList>
            <person name="Dalcin Martins P."/>
        </authorList>
    </citation>
    <scope>NUCLEOTIDE SEQUENCE</scope>
    <source>
        <strain evidence="7">MAG_39</strain>
    </source>
</reference>
<dbReference type="AlphaFoldDB" id="A0A953M243"/>
<feature type="transmembrane region" description="Helical" evidence="5">
    <location>
        <begin position="21"/>
        <end position="45"/>
    </location>
</feature>
<organism evidence="7 8">
    <name type="scientific">Candidatus Nitrobium versatile</name>
    <dbReference type="NCBI Taxonomy" id="2884831"/>
    <lineage>
        <taxon>Bacteria</taxon>
        <taxon>Pseudomonadati</taxon>
        <taxon>Nitrospirota</taxon>
        <taxon>Nitrospiria</taxon>
        <taxon>Nitrospirales</taxon>
        <taxon>Nitrospiraceae</taxon>
        <taxon>Candidatus Nitrobium</taxon>
    </lineage>
</organism>
<dbReference type="InterPro" id="IPR010432">
    <property type="entry name" value="RDD"/>
</dbReference>
<dbReference type="EMBL" id="JAIOIV010000105">
    <property type="protein sequence ID" value="MBZ0157112.1"/>
    <property type="molecule type" value="Genomic_DNA"/>
</dbReference>
<evidence type="ECO:0000259" key="6">
    <source>
        <dbReference type="Pfam" id="PF06271"/>
    </source>
</evidence>
<comment type="caution">
    <text evidence="7">The sequence shown here is derived from an EMBL/GenBank/DDBJ whole genome shotgun (WGS) entry which is preliminary data.</text>
</comment>
<protein>
    <submittedName>
        <fullName evidence="7">RDD family protein</fullName>
    </submittedName>
</protein>
<dbReference type="Proteomes" id="UP000705867">
    <property type="component" value="Unassembled WGS sequence"/>
</dbReference>
<dbReference type="Pfam" id="PF06271">
    <property type="entry name" value="RDD"/>
    <property type="match status" value="1"/>
</dbReference>
<evidence type="ECO:0000256" key="4">
    <source>
        <dbReference type="ARBA" id="ARBA00023136"/>
    </source>
</evidence>
<feature type="domain" description="RDD" evidence="6">
    <location>
        <begin position="40"/>
        <end position="127"/>
    </location>
</feature>
<accession>A0A953M243</accession>
<evidence type="ECO:0000313" key="7">
    <source>
        <dbReference type="EMBL" id="MBZ0157112.1"/>
    </source>
</evidence>
<feature type="transmembrane region" description="Helical" evidence="5">
    <location>
        <begin position="96"/>
        <end position="114"/>
    </location>
</feature>
<proteinExistence type="predicted"/>
<keyword evidence="4 5" id="KW-0472">Membrane</keyword>
<evidence type="ECO:0000256" key="2">
    <source>
        <dbReference type="ARBA" id="ARBA00022692"/>
    </source>
</evidence>
<gene>
    <name evidence="7" type="ORF">K8I29_12980</name>
</gene>
<keyword evidence="2 5" id="KW-0812">Transmembrane</keyword>
<dbReference type="GO" id="GO:0016020">
    <property type="term" value="C:membrane"/>
    <property type="evidence" value="ECO:0007669"/>
    <property type="project" value="UniProtKB-SubCell"/>
</dbReference>
<evidence type="ECO:0000256" key="3">
    <source>
        <dbReference type="ARBA" id="ARBA00022989"/>
    </source>
</evidence>
<evidence type="ECO:0000256" key="5">
    <source>
        <dbReference type="SAM" id="Phobius"/>
    </source>
</evidence>
<comment type="subcellular location">
    <subcellularLocation>
        <location evidence="1">Membrane</location>
        <topology evidence="1">Multi-pass membrane protein</topology>
    </subcellularLocation>
</comment>
<sequence length="134" mass="14688">MPEDRGKANLLLRAVAKLMDFLLIAAVMQVIPQVGYLSGVVYLLISDGLFDGRSIGKKIIRLKVISVPGESSGTFRDSMIRNITLAAPLLLYKIPLFGWIFLVTALALEFLLMLGNEEGMRLGDDLAHTKVIEG</sequence>
<reference evidence="7" key="1">
    <citation type="journal article" date="2021" name="bioRxiv">
        <title>Unraveling nitrogen, sulfur and carbon metabolic pathways and microbial community transcriptional responses to substrate deprivation and toxicity stresses in a bioreactor mimicking anoxic brackish coastal sediment conditions.</title>
        <authorList>
            <person name="Martins P.D."/>
            <person name="Echeveste M.J."/>
            <person name="Arshad A."/>
            <person name="Kurth J."/>
            <person name="Ouboter H."/>
            <person name="Jetten M.S.M."/>
            <person name="Welte C.U."/>
        </authorList>
    </citation>
    <scope>NUCLEOTIDE SEQUENCE</scope>
    <source>
        <strain evidence="7">MAG_39</strain>
    </source>
</reference>
<name>A0A953M243_9BACT</name>